<evidence type="ECO:0000256" key="3">
    <source>
        <dbReference type="ARBA" id="ARBA00022801"/>
    </source>
</evidence>
<comment type="similarity">
    <text evidence="1">Belongs to the helicase family. RAD25/XPB subfamily.</text>
</comment>
<dbReference type="EMBL" id="CP003620">
    <property type="protein sequence ID" value="AFZ11612.1"/>
    <property type="molecule type" value="Genomic_DNA"/>
</dbReference>
<evidence type="ECO:0000259" key="10">
    <source>
        <dbReference type="PROSITE" id="PS51192"/>
    </source>
</evidence>
<organism evidence="13 14">
    <name type="scientific">Crinalium epipsammum PCC 9333</name>
    <dbReference type="NCBI Taxonomy" id="1173022"/>
    <lineage>
        <taxon>Bacteria</taxon>
        <taxon>Bacillati</taxon>
        <taxon>Cyanobacteriota</taxon>
        <taxon>Cyanophyceae</taxon>
        <taxon>Gomontiellales</taxon>
        <taxon>Gomontiellaceae</taxon>
        <taxon>Crinalium</taxon>
    </lineage>
</organism>
<name>K9VVV4_9CYAN</name>
<dbReference type="OrthoDB" id="9802848at2"/>
<comment type="catalytic activity">
    <reaction evidence="7">
        <text>Couples ATP hydrolysis with the unwinding of duplex DNA by translocating in the 3'-5' direction.</text>
        <dbReference type="EC" id="5.6.2.4"/>
    </reaction>
</comment>
<feature type="domain" description="Helicase C-terminal" evidence="11">
    <location>
        <begin position="397"/>
        <end position="556"/>
    </location>
</feature>
<evidence type="ECO:0000313" key="13">
    <source>
        <dbReference type="EMBL" id="AFZ11612.1"/>
    </source>
</evidence>
<dbReference type="GO" id="GO:0005524">
    <property type="term" value="F:ATP binding"/>
    <property type="evidence" value="ECO:0007669"/>
    <property type="project" value="UniProtKB-KW"/>
</dbReference>
<dbReference type="PANTHER" id="PTHR11274:SF0">
    <property type="entry name" value="GENERAL TRANSCRIPTION AND DNA REPAIR FACTOR IIH HELICASE SUBUNIT XPB"/>
    <property type="match status" value="1"/>
</dbReference>
<keyword evidence="4" id="KW-0347">Helicase</keyword>
<dbReference type="PRINTS" id="PR00851">
    <property type="entry name" value="XRODRMPGMNTB"/>
</dbReference>
<dbReference type="CDD" id="cd18789">
    <property type="entry name" value="SF2_C_XPB"/>
    <property type="match status" value="1"/>
</dbReference>
<keyword evidence="14" id="KW-1185">Reference proteome</keyword>
<dbReference type="PATRIC" id="fig|1173022.3.peg.336"/>
<dbReference type="InterPro" id="IPR032830">
    <property type="entry name" value="XPB/Ssl2_N"/>
</dbReference>
<dbReference type="InterPro" id="IPR032438">
    <property type="entry name" value="ERCC3_RAD25_C"/>
</dbReference>
<evidence type="ECO:0000259" key="11">
    <source>
        <dbReference type="PROSITE" id="PS51194"/>
    </source>
</evidence>
<dbReference type="Proteomes" id="UP000010472">
    <property type="component" value="Chromosome"/>
</dbReference>
<dbReference type="KEGG" id="cep:Cri9333_0313"/>
<dbReference type="HOGENOM" id="CLU_008213_4_0_3"/>
<dbReference type="GO" id="GO:0043138">
    <property type="term" value="F:3'-5' DNA helicase activity"/>
    <property type="evidence" value="ECO:0007669"/>
    <property type="project" value="UniProtKB-EC"/>
</dbReference>
<evidence type="ECO:0000256" key="2">
    <source>
        <dbReference type="ARBA" id="ARBA00022741"/>
    </source>
</evidence>
<dbReference type="eggNOG" id="COG1061">
    <property type="taxonomic scope" value="Bacteria"/>
</dbReference>
<gene>
    <name evidence="12" type="ORF">Cri9333_0313</name>
    <name evidence="13" type="ORF">Cri9333_0677</name>
</gene>
<dbReference type="PROSITE" id="PS51194">
    <property type="entry name" value="HELICASE_CTER"/>
    <property type="match status" value="1"/>
</dbReference>
<evidence type="ECO:0000313" key="14">
    <source>
        <dbReference type="Proteomes" id="UP000010472"/>
    </source>
</evidence>
<dbReference type="InterPro" id="IPR001650">
    <property type="entry name" value="Helicase_C-like"/>
</dbReference>
<evidence type="ECO:0000256" key="1">
    <source>
        <dbReference type="ARBA" id="ARBA00006637"/>
    </source>
</evidence>
<dbReference type="PANTHER" id="PTHR11274">
    <property type="entry name" value="RAD25/XP-B DNA REPAIR HELICASE"/>
    <property type="match status" value="1"/>
</dbReference>
<comment type="catalytic activity">
    <reaction evidence="9">
        <text>ATP + H2O = ADP + phosphate + H(+)</text>
        <dbReference type="Rhea" id="RHEA:13065"/>
        <dbReference type="ChEBI" id="CHEBI:15377"/>
        <dbReference type="ChEBI" id="CHEBI:15378"/>
        <dbReference type="ChEBI" id="CHEBI:30616"/>
        <dbReference type="ChEBI" id="CHEBI:43474"/>
        <dbReference type="ChEBI" id="CHEBI:456216"/>
        <dbReference type="EC" id="5.6.2.4"/>
    </reaction>
</comment>
<keyword evidence="3" id="KW-0378">Hydrolase</keyword>
<reference evidence="13 14" key="1">
    <citation type="submission" date="2012-06" db="EMBL/GenBank/DDBJ databases">
        <title>Finished chromosome of genome of Crinalium epipsammum PCC 9333.</title>
        <authorList>
            <consortium name="US DOE Joint Genome Institute"/>
            <person name="Gugger M."/>
            <person name="Coursin T."/>
            <person name="Rippka R."/>
            <person name="Tandeau De Marsac N."/>
            <person name="Huntemann M."/>
            <person name="Wei C.-L."/>
            <person name="Han J."/>
            <person name="Detter J.C."/>
            <person name="Han C."/>
            <person name="Tapia R."/>
            <person name="Davenport K."/>
            <person name="Daligault H."/>
            <person name="Erkkila T."/>
            <person name="Gu W."/>
            <person name="Munk A.C.C."/>
            <person name="Teshima H."/>
            <person name="Xu Y."/>
            <person name="Chain P."/>
            <person name="Chen A."/>
            <person name="Krypides N."/>
            <person name="Mavromatis K."/>
            <person name="Markowitz V."/>
            <person name="Szeto E."/>
            <person name="Ivanova N."/>
            <person name="Mikhailova N."/>
            <person name="Ovchinnikova G."/>
            <person name="Pagani I."/>
            <person name="Pati A."/>
            <person name="Goodwin L."/>
            <person name="Peters L."/>
            <person name="Pitluck S."/>
            <person name="Woyke T."/>
            <person name="Kerfeld C."/>
        </authorList>
    </citation>
    <scope>NUCLEOTIDE SEQUENCE [LARGE SCALE GENOMIC DNA]</scope>
    <source>
        <strain evidence="13 14">PCC 9333</strain>
    </source>
</reference>
<proteinExistence type="inferred from homology"/>
<evidence type="ECO:0000256" key="8">
    <source>
        <dbReference type="ARBA" id="ARBA00034808"/>
    </source>
</evidence>
<accession>K9VVV4</accession>
<evidence type="ECO:0000256" key="9">
    <source>
        <dbReference type="ARBA" id="ARBA00048988"/>
    </source>
</evidence>
<dbReference type="PROSITE" id="PS51192">
    <property type="entry name" value="HELICASE_ATP_BIND_1"/>
    <property type="match status" value="1"/>
</dbReference>
<keyword evidence="2" id="KW-0547">Nucleotide-binding</keyword>
<evidence type="ECO:0000256" key="4">
    <source>
        <dbReference type="ARBA" id="ARBA00022806"/>
    </source>
</evidence>
<dbReference type="CDD" id="cd18029">
    <property type="entry name" value="DEXHc_XPB"/>
    <property type="match status" value="1"/>
</dbReference>
<dbReference type="GO" id="GO:0003677">
    <property type="term" value="F:DNA binding"/>
    <property type="evidence" value="ECO:0007669"/>
    <property type="project" value="InterPro"/>
</dbReference>
<dbReference type="KEGG" id="cep:Cri9333_0677"/>
<dbReference type="InterPro" id="IPR027417">
    <property type="entry name" value="P-loop_NTPase"/>
</dbReference>
<dbReference type="SUPFAM" id="SSF52540">
    <property type="entry name" value="P-loop containing nucleoside triphosphate hydrolases"/>
    <property type="match status" value="2"/>
</dbReference>
<dbReference type="EC" id="5.6.2.4" evidence="8"/>
<dbReference type="AlphaFoldDB" id="K9VVV4"/>
<evidence type="ECO:0000256" key="6">
    <source>
        <dbReference type="ARBA" id="ARBA00023235"/>
    </source>
</evidence>
<evidence type="ECO:0000256" key="7">
    <source>
        <dbReference type="ARBA" id="ARBA00034617"/>
    </source>
</evidence>
<dbReference type="EMBL" id="CP003620">
    <property type="protein sequence ID" value="AFZ11297.1"/>
    <property type="molecule type" value="Genomic_DNA"/>
</dbReference>
<dbReference type="InterPro" id="IPR050615">
    <property type="entry name" value="ATP-dep_DNA_Helicase"/>
</dbReference>
<dbReference type="RefSeq" id="WP_015201439.1">
    <property type="nucleotide sequence ID" value="NC_019753.1"/>
</dbReference>
<protein>
    <recommendedName>
        <fullName evidence="8">DNA 3'-5' helicase</fullName>
        <ecNumber evidence="8">5.6.2.4</ecNumber>
    </recommendedName>
</protein>
<dbReference type="SMART" id="SM00490">
    <property type="entry name" value="HELICc"/>
    <property type="match status" value="1"/>
</dbReference>
<dbReference type="NCBIfam" id="NF045503">
    <property type="entry name" value="repair_heli_XPB"/>
    <property type="match status" value="1"/>
</dbReference>
<dbReference type="Pfam" id="PF13625">
    <property type="entry name" value="Helicase_C_3"/>
    <property type="match status" value="1"/>
</dbReference>
<evidence type="ECO:0000313" key="12">
    <source>
        <dbReference type="EMBL" id="AFZ11297.1"/>
    </source>
</evidence>
<dbReference type="SMART" id="SM00487">
    <property type="entry name" value="DEXDc"/>
    <property type="match status" value="1"/>
</dbReference>
<dbReference type="Gene3D" id="3.40.50.300">
    <property type="entry name" value="P-loop containing nucleotide triphosphate hydrolases"/>
    <property type="match status" value="2"/>
</dbReference>
<dbReference type="STRING" id="1173022.Cri9333_0313"/>
<evidence type="ECO:0000256" key="5">
    <source>
        <dbReference type="ARBA" id="ARBA00022840"/>
    </source>
</evidence>
<keyword evidence="5" id="KW-0067">ATP-binding</keyword>
<dbReference type="Pfam" id="PF16203">
    <property type="entry name" value="ERCC3_RAD25_C"/>
    <property type="match status" value="1"/>
</dbReference>
<sequence length="556" mass="61839">MSYIPENALIIQSDRSVLLEVHSPRADAARSAIAPFAELVKSPEHIHTYQVSPLSIWNARAAGMAVTGMIDALREYAKYPMPDAIAQEISSLGSRYGLTVIERGDGYLLLKMADLALAELLSRNEGVSKFLGERLLPLVFQVNAAHRGVLKQALLAAGYPAEDLAGYTEGDALAIQLRSNCLTGTPFQLRDYQKEAVEVFYQAGRVHGGSGTIVLPCGSGKTMVGLAAIAAVQSNTLVLTSSLTSVRQWRRELLDKTTLPEDAIAEYSGESKQTAPVTLATYQIISYRKSKTGEFPHFQLFNARSWGLIIYDEVHLLPAPIFRITAELQARRRLGLTATLIREDGREGDVFALIGPKRYDVPWRELEGQGFIAAAECTEIRVPQDSERQMEYALAEKRHQFRIAAENPRKLMVVQSLLHQQIGHRILIIGEYLDQLKQIAALTGLPIITGKTSQIERDRLYEQFRDGSISGLILSRVGNFALDLPDADVLIQVSGKYGSRQEEAQRLGRILRPKNDGHSAQFYTLVSQRTCEEDFARHRQLFLAEQGYSYQIQILT</sequence>
<dbReference type="InterPro" id="IPR006935">
    <property type="entry name" value="Helicase/UvrB_N"/>
</dbReference>
<feature type="domain" description="Helicase ATP-binding" evidence="10">
    <location>
        <begin position="202"/>
        <end position="358"/>
    </location>
</feature>
<keyword evidence="6" id="KW-0413">Isomerase</keyword>
<dbReference type="InterPro" id="IPR014001">
    <property type="entry name" value="Helicase_ATP-bd"/>
</dbReference>
<dbReference type="GO" id="GO:0016787">
    <property type="term" value="F:hydrolase activity"/>
    <property type="evidence" value="ECO:0007669"/>
    <property type="project" value="UniProtKB-KW"/>
</dbReference>
<dbReference type="Pfam" id="PF04851">
    <property type="entry name" value="ResIII"/>
    <property type="match status" value="1"/>
</dbReference>